<name>K2PJ51_9HYPH</name>
<accession>K2PJ51</accession>
<proteinExistence type="predicted"/>
<evidence type="ECO:0000256" key="1">
    <source>
        <dbReference type="SAM" id="MobiDB-lite"/>
    </source>
</evidence>
<gene>
    <name evidence="2" type="ORF">NA8A_16778</name>
</gene>
<sequence>MLPLFEMLNNAGQGQGVDRLANQFGLSQTQVQEAMEALLPAFSQGLKRNAADPYDAGNFLSALASGQHARYFEDATRAMTPEGMAEGNGILGHLFGSKDVSRAVASHAAQATGISESVLKQMLPALASMIMGGLFQQSTGQMQAASRQQAQAGGGGILGDLMEQMMRQMNQGGGQTAQPRGRTPSGMSPSDNPLGQILEGMFGGGMGDAAGRQAPSGGQGDNPLGQIFDEFLKNAQPSGRTQQQPQRRAQPEPEVNPSGRARNPYDDLFGQMFETGRKTRDDYERGVENIFEQFRQGMERRR</sequence>
<dbReference type="eggNOG" id="COG5403">
    <property type="taxonomic scope" value="Bacteria"/>
</dbReference>
<dbReference type="AlphaFoldDB" id="K2PJ51"/>
<dbReference type="RefSeq" id="WP_009451555.1">
    <property type="nucleotide sequence ID" value="NZ_AMSI01000012.1"/>
</dbReference>
<dbReference type="OrthoDB" id="5526542at2"/>
<keyword evidence="3" id="KW-1185">Reference proteome</keyword>
<dbReference type="STRING" id="721133.SAMN05216176_108130"/>
<feature type="region of interest" description="Disordered" evidence="1">
    <location>
        <begin position="170"/>
        <end position="268"/>
    </location>
</feature>
<evidence type="ECO:0008006" key="4">
    <source>
        <dbReference type="Google" id="ProtNLM"/>
    </source>
</evidence>
<evidence type="ECO:0000313" key="3">
    <source>
        <dbReference type="Proteomes" id="UP000007374"/>
    </source>
</evidence>
<protein>
    <recommendedName>
        <fullName evidence="4">DUF937 domain-containing protein</fullName>
    </recommendedName>
</protein>
<dbReference type="Pfam" id="PF06078">
    <property type="entry name" value="DUF937"/>
    <property type="match status" value="1"/>
</dbReference>
<dbReference type="Proteomes" id="UP000007374">
    <property type="component" value="Unassembled WGS sequence"/>
</dbReference>
<dbReference type="InterPro" id="IPR009282">
    <property type="entry name" value="DUF937"/>
</dbReference>
<dbReference type="EMBL" id="AMSI01000012">
    <property type="protein sequence ID" value="EKF41167.1"/>
    <property type="molecule type" value="Genomic_DNA"/>
</dbReference>
<comment type="caution">
    <text evidence="2">The sequence shown here is derived from an EMBL/GenBank/DDBJ whole genome shotgun (WGS) entry which is preliminary data.</text>
</comment>
<reference evidence="2 3" key="1">
    <citation type="journal article" date="2012" name="J. Bacteriol.">
        <title>Genome Sequence of Nitratireductor indicus Type Strain C115.</title>
        <authorList>
            <person name="Lai Q."/>
            <person name="Li G."/>
            <person name="Yu Z."/>
            <person name="Shao Z."/>
        </authorList>
    </citation>
    <scope>NUCLEOTIDE SEQUENCE [LARGE SCALE GENOMIC DNA]</scope>
    <source>
        <strain evidence="2 3">C115</strain>
    </source>
</reference>
<organism evidence="2 3">
    <name type="scientific">Nitratireductor indicus C115</name>
    <dbReference type="NCBI Taxonomy" id="1231190"/>
    <lineage>
        <taxon>Bacteria</taxon>
        <taxon>Pseudomonadati</taxon>
        <taxon>Pseudomonadota</taxon>
        <taxon>Alphaproteobacteria</taxon>
        <taxon>Hyphomicrobiales</taxon>
        <taxon>Phyllobacteriaceae</taxon>
        <taxon>Nitratireductor</taxon>
    </lineage>
</organism>
<dbReference type="PATRIC" id="fig|1231190.3.peg.3470"/>
<evidence type="ECO:0000313" key="2">
    <source>
        <dbReference type="EMBL" id="EKF41167.1"/>
    </source>
</evidence>